<name>A0ABY7ZLI9_9ACTN</name>
<keyword evidence="3" id="KW-1185">Reference proteome</keyword>
<accession>A0ABY7ZLI9</accession>
<reference evidence="2 3" key="1">
    <citation type="submission" date="2023-02" db="EMBL/GenBank/DDBJ databases">
        <authorList>
            <person name="Mo P."/>
        </authorList>
    </citation>
    <scope>NUCLEOTIDE SEQUENCE [LARGE SCALE GENOMIC DNA]</scope>
    <source>
        <strain evidence="2 3">HUAS 3</strain>
    </source>
</reference>
<dbReference type="InterPro" id="IPR037401">
    <property type="entry name" value="SnoaL-like"/>
</dbReference>
<organism evidence="2 3">
    <name type="scientific">Micromonospora cathayae</name>
    <dbReference type="NCBI Taxonomy" id="3028804"/>
    <lineage>
        <taxon>Bacteria</taxon>
        <taxon>Bacillati</taxon>
        <taxon>Actinomycetota</taxon>
        <taxon>Actinomycetes</taxon>
        <taxon>Micromonosporales</taxon>
        <taxon>Micromonosporaceae</taxon>
        <taxon>Micromonospora</taxon>
    </lineage>
</organism>
<dbReference type="RefSeq" id="WP_275030399.1">
    <property type="nucleotide sequence ID" value="NZ_CP118615.1"/>
</dbReference>
<evidence type="ECO:0000259" key="1">
    <source>
        <dbReference type="Pfam" id="PF12680"/>
    </source>
</evidence>
<dbReference type="Pfam" id="PF12680">
    <property type="entry name" value="SnoaL_2"/>
    <property type="match status" value="1"/>
</dbReference>
<gene>
    <name evidence="2" type="ORF">PVK37_25765</name>
</gene>
<dbReference type="SUPFAM" id="SSF54427">
    <property type="entry name" value="NTF2-like"/>
    <property type="match status" value="1"/>
</dbReference>
<dbReference type="InterPro" id="IPR032710">
    <property type="entry name" value="NTF2-like_dom_sf"/>
</dbReference>
<feature type="domain" description="SnoaL-like" evidence="1">
    <location>
        <begin position="9"/>
        <end position="108"/>
    </location>
</feature>
<evidence type="ECO:0000313" key="3">
    <source>
        <dbReference type="Proteomes" id="UP001219605"/>
    </source>
</evidence>
<dbReference type="Gene3D" id="3.10.450.50">
    <property type="match status" value="1"/>
</dbReference>
<proteinExistence type="predicted"/>
<sequence length="118" mass="13741">MGQNHADTVQRYYELVDAADYDAIFRMFCDDVVYERGGTETIVGLDGLIRFYLTDRRIAAGRHSVESILADDDWVAARGVLDGRLKSGELVTVRWADFHRFRNDKIWRRYTYFADQPV</sequence>
<dbReference type="EMBL" id="CP118615">
    <property type="protein sequence ID" value="WDZ83841.1"/>
    <property type="molecule type" value="Genomic_DNA"/>
</dbReference>
<dbReference type="Proteomes" id="UP001219605">
    <property type="component" value="Chromosome"/>
</dbReference>
<evidence type="ECO:0000313" key="2">
    <source>
        <dbReference type="EMBL" id="WDZ83841.1"/>
    </source>
</evidence>
<protein>
    <submittedName>
        <fullName evidence="2">Nuclear transport factor 2 family protein</fullName>
    </submittedName>
</protein>